<comment type="catalytic activity">
    <reaction evidence="7 8">
        <text>cytidine(34) in tRNA(Ile2) + L-lysine + ATP = lysidine(34) in tRNA(Ile2) + AMP + diphosphate + H(+)</text>
        <dbReference type="Rhea" id="RHEA:43744"/>
        <dbReference type="Rhea" id="RHEA-COMP:10625"/>
        <dbReference type="Rhea" id="RHEA-COMP:10670"/>
        <dbReference type="ChEBI" id="CHEBI:15378"/>
        <dbReference type="ChEBI" id="CHEBI:30616"/>
        <dbReference type="ChEBI" id="CHEBI:32551"/>
        <dbReference type="ChEBI" id="CHEBI:33019"/>
        <dbReference type="ChEBI" id="CHEBI:82748"/>
        <dbReference type="ChEBI" id="CHEBI:83665"/>
        <dbReference type="ChEBI" id="CHEBI:456215"/>
        <dbReference type="EC" id="6.3.4.19"/>
    </reaction>
</comment>
<keyword evidence="2 8" id="KW-0963">Cytoplasm</keyword>
<evidence type="ECO:0000256" key="2">
    <source>
        <dbReference type="ARBA" id="ARBA00022490"/>
    </source>
</evidence>
<dbReference type="CDD" id="cd01992">
    <property type="entry name" value="TilS_N"/>
    <property type="match status" value="1"/>
</dbReference>
<dbReference type="SUPFAM" id="SSF56037">
    <property type="entry name" value="PheT/TilS domain"/>
    <property type="match status" value="1"/>
</dbReference>
<accession>A0A0N9VSW1</accession>
<dbReference type="STRING" id="1324350.AOY20_01280"/>
<dbReference type="GO" id="GO:0005737">
    <property type="term" value="C:cytoplasm"/>
    <property type="evidence" value="ECO:0007669"/>
    <property type="project" value="UniProtKB-SubCell"/>
</dbReference>
<dbReference type="Pfam" id="PF01171">
    <property type="entry name" value="ATP_bind_3"/>
    <property type="match status" value="1"/>
</dbReference>
<dbReference type="EMBL" id="CP012808">
    <property type="protein sequence ID" value="ALH94280.1"/>
    <property type="molecule type" value="Genomic_DNA"/>
</dbReference>
<dbReference type="GO" id="GO:0005524">
    <property type="term" value="F:ATP binding"/>
    <property type="evidence" value="ECO:0007669"/>
    <property type="project" value="UniProtKB-KW"/>
</dbReference>
<evidence type="ECO:0000256" key="1">
    <source>
        <dbReference type="ARBA" id="ARBA00004496"/>
    </source>
</evidence>
<dbReference type="Pfam" id="PF09179">
    <property type="entry name" value="TilS"/>
    <property type="match status" value="1"/>
</dbReference>
<comment type="function">
    <text evidence="8">Ligates lysine onto the cytidine present at position 34 of the AUA codon-specific tRNA(Ile) that contains the anticodon CAU, in an ATP-dependent manner. Cytidine is converted to lysidine, thus changing the amino acid specificity of the tRNA from methionine to isoleucine.</text>
</comment>
<dbReference type="SMART" id="SM00977">
    <property type="entry name" value="TilS_C"/>
    <property type="match status" value="1"/>
</dbReference>
<name>A0A0N9VSW1_9GAMM</name>
<dbReference type="HAMAP" id="MF_01161">
    <property type="entry name" value="tRNA_Ile_lys_synt"/>
    <property type="match status" value="1"/>
</dbReference>
<dbReference type="EC" id="6.3.4.19" evidence="8"/>
<comment type="similarity">
    <text evidence="8">Belongs to the tRNA(Ile)-lysidine synthase family.</text>
</comment>
<evidence type="ECO:0000256" key="8">
    <source>
        <dbReference type="HAMAP-Rule" id="MF_01161"/>
    </source>
</evidence>
<dbReference type="Pfam" id="PF11734">
    <property type="entry name" value="TilS_C"/>
    <property type="match status" value="1"/>
</dbReference>
<comment type="caution">
    <text evidence="8">Lacks conserved residue(s) required for the propagation of feature annotation.</text>
</comment>
<dbReference type="PANTHER" id="PTHR43033">
    <property type="entry name" value="TRNA(ILE)-LYSIDINE SYNTHASE-RELATED"/>
    <property type="match status" value="1"/>
</dbReference>
<feature type="domain" description="Lysidine-tRNA(Ile) synthetase C-terminal" evidence="9">
    <location>
        <begin position="329"/>
        <end position="403"/>
    </location>
</feature>
<evidence type="ECO:0000256" key="7">
    <source>
        <dbReference type="ARBA" id="ARBA00048539"/>
    </source>
</evidence>
<organism evidence="10 11">
    <name type="scientific">Acinetobacter equi</name>
    <dbReference type="NCBI Taxonomy" id="1324350"/>
    <lineage>
        <taxon>Bacteria</taxon>
        <taxon>Pseudomonadati</taxon>
        <taxon>Pseudomonadota</taxon>
        <taxon>Gammaproteobacteria</taxon>
        <taxon>Moraxellales</taxon>
        <taxon>Moraxellaceae</taxon>
        <taxon>Acinetobacter</taxon>
    </lineage>
</organism>
<evidence type="ECO:0000256" key="6">
    <source>
        <dbReference type="ARBA" id="ARBA00022840"/>
    </source>
</evidence>
<evidence type="ECO:0000256" key="5">
    <source>
        <dbReference type="ARBA" id="ARBA00022741"/>
    </source>
</evidence>
<keyword evidence="6" id="KW-0067">ATP-binding</keyword>
<evidence type="ECO:0000259" key="9">
    <source>
        <dbReference type="SMART" id="SM00977"/>
    </source>
</evidence>
<dbReference type="GO" id="GO:0006400">
    <property type="term" value="P:tRNA modification"/>
    <property type="evidence" value="ECO:0007669"/>
    <property type="project" value="UniProtKB-UniRule"/>
</dbReference>
<sequence>MLLLHLMSFLYPKKIRAIYVDHQLQNISKDWGEFVSQQCEMLGVPCIVEKVQVADGNLELQARNARYSAYEKHLLSHEILTLAHHQQDQAETVLLRLFSGTGVHGLAAMKVYEERTNFRIWRPFLELTREQICQWAEELNVQNILDPTNTDIHYDRAWCREELWPFLQNRFPKMQQAVSRTSLLMQDADEILKEIVQGDLHECGNHQCLILDKFQLLSQARQRQLLSAWMKGEEQYRPSLDMVERLQKEVIFSKNDAQAKLHWNHYYYVRYQNVLYRIHKSDFLAEQSQDIVEQNISFQLNTMMNVLSGHYQIQTENIGLSFELLNQPLVIKPRIGGEKVHLYGRVGAWPLKKAIQEAQIFPWQRHTIQILSIDNVILGVFTPKGFWLAQSPYCETGGWQPNLLSQR</sequence>
<dbReference type="GO" id="GO:0032267">
    <property type="term" value="F:tRNA(Ile)-lysidine synthase activity"/>
    <property type="evidence" value="ECO:0007669"/>
    <property type="project" value="UniProtKB-EC"/>
</dbReference>
<dbReference type="InterPro" id="IPR011063">
    <property type="entry name" value="TilS/TtcA_N"/>
</dbReference>
<dbReference type="KEGG" id="aei:AOY20_01280"/>
<keyword evidence="3 8" id="KW-0436">Ligase</keyword>
<keyword evidence="5" id="KW-0547">Nucleotide-binding</keyword>
<comment type="subcellular location">
    <subcellularLocation>
        <location evidence="1 8">Cytoplasm</location>
    </subcellularLocation>
</comment>
<dbReference type="Gene3D" id="3.40.50.620">
    <property type="entry name" value="HUPs"/>
    <property type="match status" value="1"/>
</dbReference>
<evidence type="ECO:0000313" key="11">
    <source>
        <dbReference type="Proteomes" id="UP000064939"/>
    </source>
</evidence>
<dbReference type="AlphaFoldDB" id="A0A0N9VSW1"/>
<dbReference type="Proteomes" id="UP000064939">
    <property type="component" value="Chromosome"/>
</dbReference>
<evidence type="ECO:0000256" key="4">
    <source>
        <dbReference type="ARBA" id="ARBA00022694"/>
    </source>
</evidence>
<gene>
    <name evidence="8" type="primary">tilS</name>
    <name evidence="10" type="ORF">AOY20_01280</name>
</gene>
<dbReference type="PANTHER" id="PTHR43033:SF1">
    <property type="entry name" value="TRNA(ILE)-LYSIDINE SYNTHASE-RELATED"/>
    <property type="match status" value="1"/>
</dbReference>
<dbReference type="Gene3D" id="1.20.59.20">
    <property type="match status" value="1"/>
</dbReference>
<evidence type="ECO:0000313" key="10">
    <source>
        <dbReference type="EMBL" id="ALH94280.1"/>
    </source>
</evidence>
<dbReference type="SUPFAM" id="SSF52402">
    <property type="entry name" value="Adenine nucleotide alpha hydrolases-like"/>
    <property type="match status" value="1"/>
</dbReference>
<protein>
    <recommendedName>
        <fullName evidence="8">tRNA(Ile)-lysidine synthase</fullName>
        <ecNumber evidence="8">6.3.4.19</ecNumber>
    </recommendedName>
    <alternativeName>
        <fullName evidence="8">tRNA(Ile)-2-lysyl-cytidine synthase</fullName>
    </alternativeName>
    <alternativeName>
        <fullName evidence="8">tRNA(Ile)-lysidine synthetase</fullName>
    </alternativeName>
</protein>
<dbReference type="InterPro" id="IPR015262">
    <property type="entry name" value="tRNA_Ile_lys_synt_subst-bd"/>
</dbReference>
<proteinExistence type="inferred from homology"/>
<dbReference type="InterPro" id="IPR012796">
    <property type="entry name" value="Lysidine-tRNA-synth_C"/>
</dbReference>
<evidence type="ECO:0000256" key="3">
    <source>
        <dbReference type="ARBA" id="ARBA00022598"/>
    </source>
</evidence>
<dbReference type="InterPro" id="IPR014729">
    <property type="entry name" value="Rossmann-like_a/b/a_fold"/>
</dbReference>
<dbReference type="InterPro" id="IPR012094">
    <property type="entry name" value="tRNA_Ile_lys_synt"/>
</dbReference>
<dbReference type="InterPro" id="IPR012795">
    <property type="entry name" value="tRNA_Ile_lys_synt_N"/>
</dbReference>
<reference evidence="10 11" key="1">
    <citation type="journal article" date="2015" name="Int. J. Syst. Evol. Microbiol.">
        <title>Acinetobacter equi sp. nov. isolated from horse faeces.</title>
        <authorList>
            <person name="Poppel M.T."/>
            <person name="Skiebe E."/>
            <person name="Laue M."/>
            <person name="Bergmann H."/>
            <person name="Ebersberger I."/>
            <person name="Garn T."/>
            <person name="Fruth A."/>
            <person name="Baumgardt S."/>
            <person name="Busse H.J."/>
            <person name="Wilharm G."/>
        </authorList>
    </citation>
    <scope>NUCLEOTIDE SEQUENCE [LARGE SCALE GENOMIC DNA]</scope>
    <source>
        <strain evidence="10 11">114</strain>
    </source>
</reference>
<dbReference type="NCBIfam" id="TIGR02433">
    <property type="entry name" value="lysidine_TilS_C"/>
    <property type="match status" value="1"/>
</dbReference>
<dbReference type="NCBIfam" id="TIGR02432">
    <property type="entry name" value="lysidine_TilS_N"/>
    <property type="match status" value="1"/>
</dbReference>
<keyword evidence="4 8" id="KW-0819">tRNA processing</keyword>
<dbReference type="SUPFAM" id="SSF82829">
    <property type="entry name" value="MesJ substrate recognition domain-like"/>
    <property type="match status" value="1"/>
</dbReference>
<keyword evidence="11" id="KW-1185">Reference proteome</keyword>